<evidence type="ECO:0000313" key="3">
    <source>
        <dbReference type="Proteomes" id="UP000737018"/>
    </source>
</evidence>
<protein>
    <recommendedName>
        <fullName evidence="4">RNA helicase</fullName>
    </recommendedName>
</protein>
<dbReference type="EMBL" id="JRKL02003472">
    <property type="protein sequence ID" value="KAF3955133.1"/>
    <property type="molecule type" value="Genomic_DNA"/>
</dbReference>
<dbReference type="SUPFAM" id="SSF52540">
    <property type="entry name" value="P-loop containing nucleoside triphosphate hydrolases"/>
    <property type="match status" value="2"/>
</dbReference>
<evidence type="ECO:0000256" key="1">
    <source>
        <dbReference type="ARBA" id="ARBA00022884"/>
    </source>
</evidence>
<dbReference type="AlphaFoldDB" id="A0A8J4R014"/>
<proteinExistence type="predicted"/>
<accession>A0A8J4R014</accession>
<dbReference type="OrthoDB" id="10256233at2759"/>
<dbReference type="PANTHER" id="PTHR47958">
    <property type="entry name" value="ATP-DEPENDENT RNA HELICASE DBP3"/>
    <property type="match status" value="1"/>
</dbReference>
<name>A0A8J4R014_9ROSI</name>
<keyword evidence="3" id="KW-1185">Reference proteome</keyword>
<organism evidence="2 3">
    <name type="scientific">Castanea mollissima</name>
    <name type="common">Chinese chestnut</name>
    <dbReference type="NCBI Taxonomy" id="60419"/>
    <lineage>
        <taxon>Eukaryota</taxon>
        <taxon>Viridiplantae</taxon>
        <taxon>Streptophyta</taxon>
        <taxon>Embryophyta</taxon>
        <taxon>Tracheophyta</taxon>
        <taxon>Spermatophyta</taxon>
        <taxon>Magnoliopsida</taxon>
        <taxon>eudicotyledons</taxon>
        <taxon>Gunneridae</taxon>
        <taxon>Pentapetalae</taxon>
        <taxon>rosids</taxon>
        <taxon>fabids</taxon>
        <taxon>Fagales</taxon>
        <taxon>Fagaceae</taxon>
        <taxon>Castanea</taxon>
    </lineage>
</organism>
<evidence type="ECO:0008006" key="4">
    <source>
        <dbReference type="Google" id="ProtNLM"/>
    </source>
</evidence>
<keyword evidence="1" id="KW-0694">RNA-binding</keyword>
<comment type="caution">
    <text evidence="2">The sequence shown here is derived from an EMBL/GenBank/DDBJ whole genome shotgun (WGS) entry which is preliminary data.</text>
</comment>
<sequence>MLLNRSASLLYLHKLSPPPTKFFSPFKHSYSLLLSNPSPSASASPPLLPSCPSFSLPRVSFFCLNPPRQRQARPFATATAAAAEGKGTDTFFADEDVSWASLGVSDKLSWALYSAGIDRPSLVQAACIPAILSGKDVVVAAETGSGALFANYSCDRHGLIGLYIHCVLIEGIWVQFSLGTPSALLNNIDPDKCRCLEFMRGVKYVVLDEADMLLCGGFQNKVTLELESEPLSHFTLEDKEDLQTDIISEGEENSEDVHVDDLAEDVEAGSNKTKDWRRLRKNYESSRWYICVAATLTVNGKKTAGAVLRQMFTDANWVSGNYLHCHNPRLKQRWIEVTTETQADELINAVNQGFKSKATECQTMVFVNTVEAAEAVAIYC</sequence>
<dbReference type="InterPro" id="IPR027417">
    <property type="entry name" value="P-loop_NTPase"/>
</dbReference>
<dbReference type="GO" id="GO:0003723">
    <property type="term" value="F:RNA binding"/>
    <property type="evidence" value="ECO:0007669"/>
    <property type="project" value="UniProtKB-KW"/>
</dbReference>
<dbReference type="Gene3D" id="3.40.50.300">
    <property type="entry name" value="P-loop containing nucleotide triphosphate hydrolases"/>
    <property type="match status" value="2"/>
</dbReference>
<reference evidence="2" key="1">
    <citation type="submission" date="2020-03" db="EMBL/GenBank/DDBJ databases">
        <title>Castanea mollissima Vanexum genome sequencing.</title>
        <authorList>
            <person name="Staton M."/>
        </authorList>
    </citation>
    <scope>NUCLEOTIDE SEQUENCE</scope>
    <source>
        <tissue evidence="2">Leaf</tissue>
    </source>
</reference>
<gene>
    <name evidence="2" type="ORF">CMV_019620</name>
</gene>
<evidence type="ECO:0000313" key="2">
    <source>
        <dbReference type="EMBL" id="KAF3955133.1"/>
    </source>
</evidence>
<dbReference type="Proteomes" id="UP000737018">
    <property type="component" value="Unassembled WGS sequence"/>
</dbReference>